<dbReference type="PANTHER" id="PTHR22948:SF29">
    <property type="entry name" value="FI02030P-RELATED"/>
    <property type="match status" value="1"/>
</dbReference>
<dbReference type="InterPro" id="IPR035437">
    <property type="entry name" value="SNase_OB-fold_sf"/>
</dbReference>
<dbReference type="EMBL" id="PZQS01000009">
    <property type="protein sequence ID" value="PVD25006.1"/>
    <property type="molecule type" value="Genomic_DNA"/>
</dbReference>
<dbReference type="InterPro" id="IPR050621">
    <property type="entry name" value="Tudor_domain_containing"/>
</dbReference>
<sequence length="133" mass="15406">METLQSLKAAMQEFYKNKRLDTDYSVYGNGEAVAVKSRREWFRGKVIDTDPDKEEVEVLYIDFGNTEWVSEHDIRHLELQFIHLPPQAVECSLNRLVPRLPVATWPDAASARFLSLVEGKTLVAYVVKSIWRH</sequence>
<organism evidence="2 3">
    <name type="scientific">Pomacea canaliculata</name>
    <name type="common">Golden apple snail</name>
    <dbReference type="NCBI Taxonomy" id="400727"/>
    <lineage>
        <taxon>Eukaryota</taxon>
        <taxon>Metazoa</taxon>
        <taxon>Spiralia</taxon>
        <taxon>Lophotrochozoa</taxon>
        <taxon>Mollusca</taxon>
        <taxon>Gastropoda</taxon>
        <taxon>Caenogastropoda</taxon>
        <taxon>Architaenioglossa</taxon>
        <taxon>Ampullarioidea</taxon>
        <taxon>Ampullariidae</taxon>
        <taxon>Pomacea</taxon>
    </lineage>
</organism>
<dbReference type="STRING" id="400727.A0A2T7NV35"/>
<reference evidence="2 3" key="1">
    <citation type="submission" date="2018-04" db="EMBL/GenBank/DDBJ databases">
        <title>The genome of golden apple snail Pomacea canaliculata provides insight into stress tolerance and invasive adaptation.</title>
        <authorList>
            <person name="Liu C."/>
            <person name="Liu B."/>
            <person name="Ren Y."/>
            <person name="Zhang Y."/>
            <person name="Wang H."/>
            <person name="Li S."/>
            <person name="Jiang F."/>
            <person name="Yin L."/>
            <person name="Zhang G."/>
            <person name="Qian W."/>
            <person name="Fan W."/>
        </authorList>
    </citation>
    <scope>NUCLEOTIDE SEQUENCE [LARGE SCALE GENOMIC DNA]</scope>
    <source>
        <strain evidence="2">SZHN2017</strain>
        <tissue evidence="2">Muscle</tissue>
    </source>
</reference>
<comment type="caution">
    <text evidence="2">The sequence shown here is derived from an EMBL/GenBank/DDBJ whole genome shotgun (WGS) entry which is preliminary data.</text>
</comment>
<dbReference type="Gene3D" id="2.30.30.140">
    <property type="match status" value="1"/>
</dbReference>
<dbReference type="Pfam" id="PF00567">
    <property type="entry name" value="TUDOR"/>
    <property type="match status" value="1"/>
</dbReference>
<feature type="domain" description="Tudor" evidence="1">
    <location>
        <begin position="24"/>
        <end position="84"/>
    </location>
</feature>
<dbReference type="Gene3D" id="2.40.50.90">
    <property type="match status" value="1"/>
</dbReference>
<proteinExistence type="predicted"/>
<evidence type="ECO:0000313" key="3">
    <source>
        <dbReference type="Proteomes" id="UP000245119"/>
    </source>
</evidence>
<evidence type="ECO:0000259" key="1">
    <source>
        <dbReference type="PROSITE" id="PS50304"/>
    </source>
</evidence>
<dbReference type="FunFam" id="2.30.30.140:FF:000018">
    <property type="entry name" value="Serine/threonine-protein kinase 31"/>
    <property type="match status" value="1"/>
</dbReference>
<name>A0A2T7NV35_POMCA</name>
<dbReference type="InterPro" id="IPR002999">
    <property type="entry name" value="Tudor"/>
</dbReference>
<gene>
    <name evidence="2" type="ORF">C0Q70_15503</name>
</gene>
<protein>
    <recommendedName>
        <fullName evidence="1">Tudor domain-containing protein</fullName>
    </recommendedName>
</protein>
<evidence type="ECO:0000313" key="2">
    <source>
        <dbReference type="EMBL" id="PVD25006.1"/>
    </source>
</evidence>
<dbReference type="AlphaFoldDB" id="A0A2T7NV35"/>
<keyword evidence="3" id="KW-1185">Reference proteome</keyword>
<dbReference type="PANTHER" id="PTHR22948">
    <property type="entry name" value="TUDOR DOMAIN CONTAINING PROTEIN"/>
    <property type="match status" value="1"/>
</dbReference>
<dbReference type="OrthoDB" id="10069557at2759"/>
<dbReference type="Proteomes" id="UP000245119">
    <property type="component" value="Linkage Group LG9"/>
</dbReference>
<dbReference type="SMART" id="SM00333">
    <property type="entry name" value="TUDOR"/>
    <property type="match status" value="1"/>
</dbReference>
<accession>A0A2T7NV35</accession>
<dbReference type="SUPFAM" id="SSF63748">
    <property type="entry name" value="Tudor/PWWP/MBT"/>
    <property type="match status" value="1"/>
</dbReference>
<dbReference type="PROSITE" id="PS50304">
    <property type="entry name" value="TUDOR"/>
    <property type="match status" value="1"/>
</dbReference>